<dbReference type="PANTHER" id="PTHR35174:SF4">
    <property type="entry name" value="BLL7163 PROTEIN"/>
    <property type="match status" value="1"/>
</dbReference>
<dbReference type="Proteomes" id="UP001595816">
    <property type="component" value="Unassembled WGS sequence"/>
</dbReference>
<comment type="caution">
    <text evidence="4">The sequence shown here is derived from an EMBL/GenBank/DDBJ whole genome shotgun (WGS) entry which is preliminary data.</text>
</comment>
<accession>A0ABV8LQC1</accession>
<proteinExistence type="inferred from homology"/>
<name>A0ABV8LQC1_9ACTN</name>
<dbReference type="RefSeq" id="WP_253760977.1">
    <property type="nucleotide sequence ID" value="NZ_JAMZDZ010000001.1"/>
</dbReference>
<evidence type="ECO:0000313" key="4">
    <source>
        <dbReference type="EMBL" id="MFC4133216.1"/>
    </source>
</evidence>
<feature type="region of interest" description="Disordered" evidence="2">
    <location>
        <begin position="122"/>
        <end position="142"/>
    </location>
</feature>
<dbReference type="InterPro" id="IPR011008">
    <property type="entry name" value="Dimeric_a/b-barrel"/>
</dbReference>
<sequence>MRVMVIIKSDENAEAGVLPGDEVVGSMIKYNEELIKAGVMLAGEGLHPSVKGARVTFKAGKATVVDGPFAEAKELIAGFWLWQVKSMDEAVEWVKRMPASQGTSDDQVAEIEIRQVFENEEFDGQISPELQEQDARQRSGLQ</sequence>
<dbReference type="PANTHER" id="PTHR35174">
    <property type="entry name" value="BLL7171 PROTEIN-RELATED"/>
    <property type="match status" value="1"/>
</dbReference>
<dbReference type="SUPFAM" id="SSF54909">
    <property type="entry name" value="Dimeric alpha+beta barrel"/>
    <property type="match status" value="1"/>
</dbReference>
<protein>
    <submittedName>
        <fullName evidence="4">YciI family protein</fullName>
    </submittedName>
</protein>
<feature type="domain" description="YCII-related" evidence="3">
    <location>
        <begin position="1"/>
        <end position="102"/>
    </location>
</feature>
<evidence type="ECO:0000256" key="1">
    <source>
        <dbReference type="ARBA" id="ARBA00007689"/>
    </source>
</evidence>
<dbReference type="Gene3D" id="3.30.70.1060">
    <property type="entry name" value="Dimeric alpha+beta barrel"/>
    <property type="match status" value="1"/>
</dbReference>
<comment type="similarity">
    <text evidence="1">Belongs to the YciI family.</text>
</comment>
<feature type="compositionally biased region" description="Basic and acidic residues" evidence="2">
    <location>
        <begin position="133"/>
        <end position="142"/>
    </location>
</feature>
<evidence type="ECO:0000313" key="5">
    <source>
        <dbReference type="Proteomes" id="UP001595816"/>
    </source>
</evidence>
<evidence type="ECO:0000256" key="2">
    <source>
        <dbReference type="SAM" id="MobiDB-lite"/>
    </source>
</evidence>
<reference evidence="5" key="1">
    <citation type="journal article" date="2019" name="Int. J. Syst. Evol. Microbiol.">
        <title>The Global Catalogue of Microorganisms (GCM) 10K type strain sequencing project: providing services to taxonomists for standard genome sequencing and annotation.</title>
        <authorList>
            <consortium name="The Broad Institute Genomics Platform"/>
            <consortium name="The Broad Institute Genome Sequencing Center for Infectious Disease"/>
            <person name="Wu L."/>
            <person name="Ma J."/>
        </authorList>
    </citation>
    <scope>NUCLEOTIDE SEQUENCE [LARGE SCALE GENOMIC DNA]</scope>
    <source>
        <strain evidence="5">CGMCC 4.7289</strain>
    </source>
</reference>
<dbReference type="InterPro" id="IPR005545">
    <property type="entry name" value="YCII"/>
</dbReference>
<evidence type="ECO:0000259" key="3">
    <source>
        <dbReference type="Pfam" id="PF03795"/>
    </source>
</evidence>
<keyword evidence="5" id="KW-1185">Reference proteome</keyword>
<gene>
    <name evidence="4" type="ORF">ACFOZ4_21625</name>
</gene>
<dbReference type="Pfam" id="PF03795">
    <property type="entry name" value="YCII"/>
    <property type="match status" value="1"/>
</dbReference>
<organism evidence="4 5">
    <name type="scientific">Hamadaea flava</name>
    <dbReference type="NCBI Taxonomy" id="1742688"/>
    <lineage>
        <taxon>Bacteria</taxon>
        <taxon>Bacillati</taxon>
        <taxon>Actinomycetota</taxon>
        <taxon>Actinomycetes</taxon>
        <taxon>Micromonosporales</taxon>
        <taxon>Micromonosporaceae</taxon>
        <taxon>Hamadaea</taxon>
    </lineage>
</organism>
<dbReference type="EMBL" id="JBHSAY010000010">
    <property type="protein sequence ID" value="MFC4133216.1"/>
    <property type="molecule type" value="Genomic_DNA"/>
</dbReference>